<evidence type="ECO:0000313" key="1">
    <source>
        <dbReference type="EMBL" id="KAG8011577.1"/>
    </source>
</evidence>
<evidence type="ECO:0000313" key="2">
    <source>
        <dbReference type="Proteomes" id="UP000805704"/>
    </source>
</evidence>
<proteinExistence type="predicted"/>
<protein>
    <submittedName>
        <fullName evidence="1">Uncharacterized protein</fullName>
    </submittedName>
</protein>
<name>A0ACB7FBK5_NIBAL</name>
<keyword evidence="2" id="KW-1185">Reference proteome</keyword>
<comment type="caution">
    <text evidence="1">The sequence shown here is derived from an EMBL/GenBank/DDBJ whole genome shotgun (WGS) entry which is preliminary data.</text>
</comment>
<gene>
    <name evidence="1" type="ORF">GBF38_006493</name>
</gene>
<dbReference type="Proteomes" id="UP000805704">
    <property type="component" value="Chromosome 14"/>
</dbReference>
<accession>A0ACB7FBK5</accession>
<sequence>MQDNPSEDEEFRPSSEMIKIWQTMEREIIRSEDKQCREAQRDSRVGDVCRSDTAMVPNKSCDEESRASDLSTITEESTSPSPLKHQTGSLKAFGEEAIVLRAPVPRVAQLKGLLQENIVSFVKNELQKIKKNLSPDDPECLESQREDEEVLDAEDEEQRRSSRESF</sequence>
<dbReference type="EMBL" id="CM024802">
    <property type="protein sequence ID" value="KAG8011577.1"/>
    <property type="molecule type" value="Genomic_DNA"/>
</dbReference>
<organism evidence="1 2">
    <name type="scientific">Nibea albiflora</name>
    <name type="common">Yellow drum</name>
    <name type="synonym">Corvina albiflora</name>
    <dbReference type="NCBI Taxonomy" id="240163"/>
    <lineage>
        <taxon>Eukaryota</taxon>
        <taxon>Metazoa</taxon>
        <taxon>Chordata</taxon>
        <taxon>Craniata</taxon>
        <taxon>Vertebrata</taxon>
        <taxon>Euteleostomi</taxon>
        <taxon>Actinopterygii</taxon>
        <taxon>Neopterygii</taxon>
        <taxon>Teleostei</taxon>
        <taxon>Neoteleostei</taxon>
        <taxon>Acanthomorphata</taxon>
        <taxon>Eupercaria</taxon>
        <taxon>Sciaenidae</taxon>
        <taxon>Nibea</taxon>
    </lineage>
</organism>
<reference evidence="1" key="1">
    <citation type="submission" date="2020-04" db="EMBL/GenBank/DDBJ databases">
        <title>A chromosome-scale assembly and high-density genetic map of the yellow drum (Nibea albiflora) genome.</title>
        <authorList>
            <person name="Xu D."/>
            <person name="Zhang W."/>
            <person name="Chen R."/>
            <person name="Tan P."/>
            <person name="Wang L."/>
            <person name="Song H."/>
            <person name="Tian L."/>
            <person name="Zhu Q."/>
            <person name="Wang B."/>
        </authorList>
    </citation>
    <scope>NUCLEOTIDE SEQUENCE</scope>
    <source>
        <strain evidence="1">ZJHYS-2018</strain>
    </source>
</reference>